<accession>A0A0F9SLP0</accession>
<dbReference type="EMBL" id="LAZR01001870">
    <property type="protein sequence ID" value="KKN37786.1"/>
    <property type="molecule type" value="Genomic_DNA"/>
</dbReference>
<reference evidence="1" key="1">
    <citation type="journal article" date="2015" name="Nature">
        <title>Complex archaea that bridge the gap between prokaryotes and eukaryotes.</title>
        <authorList>
            <person name="Spang A."/>
            <person name="Saw J.H."/>
            <person name="Jorgensen S.L."/>
            <person name="Zaremba-Niedzwiedzka K."/>
            <person name="Martijn J."/>
            <person name="Lind A.E."/>
            <person name="van Eijk R."/>
            <person name="Schleper C."/>
            <person name="Guy L."/>
            <person name="Ettema T.J."/>
        </authorList>
    </citation>
    <scope>NUCLEOTIDE SEQUENCE</scope>
</reference>
<proteinExistence type="predicted"/>
<gene>
    <name evidence="1" type="ORF">LCGC14_0759870</name>
</gene>
<comment type="caution">
    <text evidence="1">The sequence shown here is derived from an EMBL/GenBank/DDBJ whole genome shotgun (WGS) entry which is preliminary data.</text>
</comment>
<sequence length="67" mass="7321">MELLGNKEKSIFTLTNDNILQAIAEYIEARYSFPNSQSFVTMTANPAKDEITAVVTAPVSIDTVVAK</sequence>
<evidence type="ECO:0000313" key="1">
    <source>
        <dbReference type="EMBL" id="KKN37786.1"/>
    </source>
</evidence>
<name>A0A0F9SLP0_9ZZZZ</name>
<organism evidence="1">
    <name type="scientific">marine sediment metagenome</name>
    <dbReference type="NCBI Taxonomy" id="412755"/>
    <lineage>
        <taxon>unclassified sequences</taxon>
        <taxon>metagenomes</taxon>
        <taxon>ecological metagenomes</taxon>
    </lineage>
</organism>
<dbReference type="AlphaFoldDB" id="A0A0F9SLP0"/>
<protein>
    <submittedName>
        <fullName evidence="1">Uncharacterized protein</fullName>
    </submittedName>
</protein>